<evidence type="ECO:0000313" key="7">
    <source>
        <dbReference type="EMBL" id="NJC40786.1"/>
    </source>
</evidence>
<dbReference type="InterPro" id="IPR036388">
    <property type="entry name" value="WH-like_DNA-bd_sf"/>
</dbReference>
<keyword evidence="1" id="KW-0805">Transcription regulation</keyword>
<evidence type="ECO:0000259" key="6">
    <source>
        <dbReference type="PROSITE" id="PS51063"/>
    </source>
</evidence>
<feature type="domain" description="Cyclic nucleotide-binding" evidence="5">
    <location>
        <begin position="6"/>
        <end position="117"/>
    </location>
</feature>
<dbReference type="EMBL" id="JAATJM010000001">
    <property type="protein sequence ID" value="NJC40786.1"/>
    <property type="molecule type" value="Genomic_DNA"/>
</dbReference>
<evidence type="ECO:0000259" key="5">
    <source>
        <dbReference type="PROSITE" id="PS50042"/>
    </source>
</evidence>
<dbReference type="Pfam" id="PF13545">
    <property type="entry name" value="HTH_Crp_2"/>
    <property type="match status" value="1"/>
</dbReference>
<evidence type="ECO:0000256" key="3">
    <source>
        <dbReference type="ARBA" id="ARBA00023163"/>
    </source>
</evidence>
<keyword evidence="2" id="KW-0238">DNA-binding</keyword>
<keyword evidence="3" id="KW-0804">Transcription</keyword>
<dbReference type="PANTHER" id="PTHR24567:SF74">
    <property type="entry name" value="HTH-TYPE TRANSCRIPTIONAL REGULATOR ARCR"/>
    <property type="match status" value="1"/>
</dbReference>
<dbReference type="Gene3D" id="1.10.10.10">
    <property type="entry name" value="Winged helix-like DNA-binding domain superfamily/Winged helix DNA-binding domain"/>
    <property type="match status" value="1"/>
</dbReference>
<evidence type="ECO:0000256" key="4">
    <source>
        <dbReference type="SAM" id="MobiDB-lite"/>
    </source>
</evidence>
<dbReference type="AlphaFoldDB" id="A0A7X5YKA2"/>
<dbReference type="InterPro" id="IPR018490">
    <property type="entry name" value="cNMP-bd_dom_sf"/>
</dbReference>
<dbReference type="Proteomes" id="UP000587415">
    <property type="component" value="Unassembled WGS sequence"/>
</dbReference>
<evidence type="ECO:0000256" key="2">
    <source>
        <dbReference type="ARBA" id="ARBA00023125"/>
    </source>
</evidence>
<dbReference type="InterPro" id="IPR012318">
    <property type="entry name" value="HTH_CRP"/>
</dbReference>
<dbReference type="Gene3D" id="2.60.120.10">
    <property type="entry name" value="Jelly Rolls"/>
    <property type="match status" value="1"/>
</dbReference>
<dbReference type="GO" id="GO:0003677">
    <property type="term" value="F:DNA binding"/>
    <property type="evidence" value="ECO:0007669"/>
    <property type="project" value="UniProtKB-KW"/>
</dbReference>
<evidence type="ECO:0000256" key="1">
    <source>
        <dbReference type="ARBA" id="ARBA00023015"/>
    </source>
</evidence>
<dbReference type="SUPFAM" id="SSF51206">
    <property type="entry name" value="cAMP-binding domain-like"/>
    <property type="match status" value="1"/>
</dbReference>
<feature type="region of interest" description="Disordered" evidence="4">
    <location>
        <begin position="226"/>
        <end position="248"/>
    </location>
</feature>
<dbReference type="CDD" id="cd00038">
    <property type="entry name" value="CAP_ED"/>
    <property type="match status" value="1"/>
</dbReference>
<feature type="domain" description="HTH crp-type" evidence="6">
    <location>
        <begin position="140"/>
        <end position="206"/>
    </location>
</feature>
<dbReference type="InterPro" id="IPR014710">
    <property type="entry name" value="RmlC-like_jellyroll"/>
</dbReference>
<dbReference type="PANTHER" id="PTHR24567">
    <property type="entry name" value="CRP FAMILY TRANSCRIPTIONAL REGULATORY PROTEIN"/>
    <property type="match status" value="1"/>
</dbReference>
<dbReference type="GO" id="GO:0003700">
    <property type="term" value="F:DNA-binding transcription factor activity"/>
    <property type="evidence" value="ECO:0007669"/>
    <property type="project" value="TreeGrafter"/>
</dbReference>
<comment type="caution">
    <text evidence="7">The sequence shown here is derived from an EMBL/GenBank/DDBJ whole genome shotgun (WGS) entry which is preliminary data.</text>
</comment>
<accession>A0A7X5YKA2</accession>
<evidence type="ECO:0000313" key="8">
    <source>
        <dbReference type="Proteomes" id="UP000587415"/>
    </source>
</evidence>
<organism evidence="7 8">
    <name type="scientific">Brevundimonas alba</name>
    <dbReference type="NCBI Taxonomy" id="74314"/>
    <lineage>
        <taxon>Bacteria</taxon>
        <taxon>Pseudomonadati</taxon>
        <taxon>Pseudomonadota</taxon>
        <taxon>Alphaproteobacteria</taxon>
        <taxon>Caulobacterales</taxon>
        <taxon>Caulobacteraceae</taxon>
        <taxon>Brevundimonas</taxon>
    </lineage>
</organism>
<dbReference type="Pfam" id="PF00027">
    <property type="entry name" value="cNMP_binding"/>
    <property type="match status" value="1"/>
</dbReference>
<dbReference type="InterPro" id="IPR000595">
    <property type="entry name" value="cNMP-bd_dom"/>
</dbReference>
<protein>
    <submittedName>
        <fullName evidence="7">CRP-like cAMP-binding protein</fullName>
    </submittedName>
</protein>
<dbReference type="PROSITE" id="PS51063">
    <property type="entry name" value="HTH_CRP_2"/>
    <property type="match status" value="1"/>
</dbReference>
<keyword evidence="8" id="KW-1185">Reference proteome</keyword>
<dbReference type="GO" id="GO:0005829">
    <property type="term" value="C:cytosol"/>
    <property type="evidence" value="ECO:0007669"/>
    <property type="project" value="TreeGrafter"/>
</dbReference>
<dbReference type="InterPro" id="IPR036390">
    <property type="entry name" value="WH_DNA-bd_sf"/>
</dbReference>
<reference evidence="7 8" key="1">
    <citation type="submission" date="2020-03" db="EMBL/GenBank/DDBJ databases">
        <title>Genomic Encyclopedia of Type Strains, Phase IV (KMG-IV): sequencing the most valuable type-strain genomes for metagenomic binning, comparative biology and taxonomic classification.</title>
        <authorList>
            <person name="Goeker M."/>
        </authorList>
    </citation>
    <scope>NUCLEOTIDE SEQUENCE [LARGE SCALE GENOMIC DNA]</scope>
    <source>
        <strain evidence="7 8">DSM 4736</strain>
    </source>
</reference>
<sequence>MTGNHLLDTMAAADRERLLTRVKRVAFGQGETLAEAGAHVAKVWFPVSGVVSLVSPFEDGSAVEVASIGREGAVGALAACGAGVSSMRAMAKHPGEAWVVDARTFCSVHDGSASLRRTIAHYSEVILTEARQEIACRTRHSTDARLARTLLEHSDRSGTDALPMSQELLSSLVGIQRTTVNAAARTLKASGAIRYSRGVIEVASRARLEGQACECYAAMRAFRNAMTRPEPDEAGNDDGPQTRDASRA</sequence>
<proteinExistence type="predicted"/>
<gene>
    <name evidence="7" type="ORF">GGQ87_001044</name>
</gene>
<dbReference type="InterPro" id="IPR050397">
    <property type="entry name" value="Env_Response_Regulators"/>
</dbReference>
<name>A0A7X5YKA2_9CAUL</name>
<dbReference type="RefSeq" id="WP_168045635.1">
    <property type="nucleotide sequence ID" value="NZ_JAATJM010000001.1"/>
</dbReference>
<dbReference type="PROSITE" id="PS50042">
    <property type="entry name" value="CNMP_BINDING_3"/>
    <property type="match status" value="1"/>
</dbReference>
<dbReference type="SUPFAM" id="SSF46785">
    <property type="entry name" value="Winged helix' DNA-binding domain"/>
    <property type="match status" value="1"/>
</dbReference>